<dbReference type="Proteomes" id="UP000681720">
    <property type="component" value="Unassembled WGS sequence"/>
</dbReference>
<dbReference type="EMBL" id="CAJOBJ010308978">
    <property type="protein sequence ID" value="CAF5165897.1"/>
    <property type="molecule type" value="Genomic_DNA"/>
</dbReference>
<protein>
    <submittedName>
        <fullName evidence="1">Uncharacterized protein</fullName>
    </submittedName>
</protein>
<name>A0A8S3GJL8_9BILA</name>
<evidence type="ECO:0000313" key="2">
    <source>
        <dbReference type="Proteomes" id="UP000681720"/>
    </source>
</evidence>
<gene>
    <name evidence="1" type="ORF">GIL414_LOCUS66255</name>
</gene>
<proteinExistence type="predicted"/>
<accession>A0A8S3GJL8</accession>
<dbReference type="AlphaFoldDB" id="A0A8S3GJL8"/>
<reference evidence="1" key="1">
    <citation type="submission" date="2021-02" db="EMBL/GenBank/DDBJ databases">
        <authorList>
            <person name="Nowell W R."/>
        </authorList>
    </citation>
    <scope>NUCLEOTIDE SEQUENCE</scope>
</reference>
<sequence>AARKPAAEAGTAILIMSSSAFPIAPKTIVACPTVV</sequence>
<comment type="caution">
    <text evidence="1">The sequence shown here is derived from an EMBL/GenBank/DDBJ whole genome shotgun (WGS) entry which is preliminary data.</text>
</comment>
<feature type="non-terminal residue" evidence="1">
    <location>
        <position position="1"/>
    </location>
</feature>
<evidence type="ECO:0000313" key="1">
    <source>
        <dbReference type="EMBL" id="CAF5165897.1"/>
    </source>
</evidence>
<organism evidence="1 2">
    <name type="scientific">Rotaria magnacalcarata</name>
    <dbReference type="NCBI Taxonomy" id="392030"/>
    <lineage>
        <taxon>Eukaryota</taxon>
        <taxon>Metazoa</taxon>
        <taxon>Spiralia</taxon>
        <taxon>Gnathifera</taxon>
        <taxon>Rotifera</taxon>
        <taxon>Eurotatoria</taxon>
        <taxon>Bdelloidea</taxon>
        <taxon>Philodinida</taxon>
        <taxon>Philodinidae</taxon>
        <taxon>Rotaria</taxon>
    </lineage>
</organism>